<accession>A0ABU9T3I1</accession>
<dbReference type="EMBL" id="JBBMQO010000001">
    <property type="protein sequence ID" value="MEM5500313.1"/>
    <property type="molecule type" value="Genomic_DNA"/>
</dbReference>
<protein>
    <submittedName>
        <fullName evidence="2">Uncharacterized protein</fullName>
    </submittedName>
</protein>
<name>A0ABU9T3I1_9HYPH</name>
<keyword evidence="1" id="KW-0812">Transmembrane</keyword>
<proteinExistence type="predicted"/>
<organism evidence="2 3">
    <name type="scientific">Ahrensia kielensis</name>
    <dbReference type="NCBI Taxonomy" id="76980"/>
    <lineage>
        <taxon>Bacteria</taxon>
        <taxon>Pseudomonadati</taxon>
        <taxon>Pseudomonadota</taxon>
        <taxon>Alphaproteobacteria</taxon>
        <taxon>Hyphomicrobiales</taxon>
        <taxon>Ahrensiaceae</taxon>
        <taxon>Ahrensia</taxon>
    </lineage>
</organism>
<evidence type="ECO:0000313" key="2">
    <source>
        <dbReference type="EMBL" id="MEM5500313.1"/>
    </source>
</evidence>
<feature type="transmembrane region" description="Helical" evidence="1">
    <location>
        <begin position="43"/>
        <end position="62"/>
    </location>
</feature>
<keyword evidence="1" id="KW-0472">Membrane</keyword>
<keyword evidence="1" id="KW-1133">Transmembrane helix</keyword>
<sequence>MVCSPSLLALFFTHSMVNGAYYTYLTVLFAANVFTLLFEINDLHLWLGAIAVLLDASGVYKYDRTSTYRYRI</sequence>
<reference evidence="2 3" key="1">
    <citation type="submission" date="2024-03" db="EMBL/GenBank/DDBJ databases">
        <title>Community enrichment and isolation of bacterial strains for fucoidan degradation.</title>
        <authorList>
            <person name="Sichert A."/>
        </authorList>
    </citation>
    <scope>NUCLEOTIDE SEQUENCE [LARGE SCALE GENOMIC DNA]</scope>
    <source>
        <strain evidence="2 3">AS62</strain>
    </source>
</reference>
<keyword evidence="3" id="KW-1185">Reference proteome</keyword>
<dbReference type="Proteomes" id="UP001477870">
    <property type="component" value="Unassembled WGS sequence"/>
</dbReference>
<dbReference type="RefSeq" id="WP_342846399.1">
    <property type="nucleotide sequence ID" value="NZ_JBBMQO010000001.1"/>
</dbReference>
<evidence type="ECO:0000256" key="1">
    <source>
        <dbReference type="SAM" id="Phobius"/>
    </source>
</evidence>
<gene>
    <name evidence="2" type="ORF">WNY59_01780</name>
</gene>
<comment type="caution">
    <text evidence="2">The sequence shown here is derived from an EMBL/GenBank/DDBJ whole genome shotgun (WGS) entry which is preliminary data.</text>
</comment>
<evidence type="ECO:0000313" key="3">
    <source>
        <dbReference type="Proteomes" id="UP001477870"/>
    </source>
</evidence>